<keyword evidence="4" id="KW-0694">RNA-binding</keyword>
<evidence type="ECO:0000256" key="2">
    <source>
        <dbReference type="ARBA" id="ARBA00006896"/>
    </source>
</evidence>
<evidence type="ECO:0000256" key="4">
    <source>
        <dbReference type="ARBA" id="ARBA00022884"/>
    </source>
</evidence>
<dbReference type="GeneID" id="90449456"/>
<accession>A0ABZ3H093</accession>
<reference evidence="7 8" key="1">
    <citation type="submission" date="2021-11" db="EMBL/GenBank/DDBJ databases">
        <title>Whole genome of Geoglobus acetivorans.</title>
        <authorList>
            <person name="Liu D."/>
        </authorList>
    </citation>
    <scope>NUCLEOTIDE SEQUENCE [LARGE SCALE GENOMIC DNA]</scope>
    <source>
        <strain evidence="7 8">SBH6</strain>
    </source>
</reference>
<protein>
    <recommendedName>
        <fullName evidence="3">CRISPR system Cms protein Csm2</fullName>
    </recommendedName>
    <alternativeName>
        <fullName evidence="6">CRISPR type III A-associated protein Csm2</fullName>
    </alternativeName>
</protein>
<comment type="similarity">
    <text evidence="2">Belongs to the CRISPR-associated Csm2 family.</text>
</comment>
<evidence type="ECO:0000313" key="7">
    <source>
        <dbReference type="EMBL" id="XAT63035.1"/>
    </source>
</evidence>
<gene>
    <name evidence="7" type="primary">csm2</name>
    <name evidence="7" type="ORF">LPQ35_07165</name>
</gene>
<dbReference type="Pfam" id="PF03750">
    <property type="entry name" value="Csm2_III-A"/>
    <property type="match status" value="1"/>
</dbReference>
<dbReference type="RefSeq" id="WP_193808193.1">
    <property type="nucleotide sequence ID" value="NZ_CP087714.1"/>
</dbReference>
<evidence type="ECO:0000313" key="8">
    <source>
        <dbReference type="Proteomes" id="UP001492541"/>
    </source>
</evidence>
<evidence type="ECO:0000256" key="1">
    <source>
        <dbReference type="ARBA" id="ARBA00003640"/>
    </source>
</evidence>
<dbReference type="Proteomes" id="UP001492541">
    <property type="component" value="Chromosome"/>
</dbReference>
<organism evidence="7 8">
    <name type="scientific">Geoglobus acetivorans</name>
    <dbReference type="NCBI Taxonomy" id="565033"/>
    <lineage>
        <taxon>Archaea</taxon>
        <taxon>Methanobacteriati</taxon>
        <taxon>Methanobacteriota</taxon>
        <taxon>Archaeoglobi</taxon>
        <taxon>Archaeoglobales</taxon>
        <taxon>Archaeoglobaceae</taxon>
        <taxon>Geoglobus</taxon>
    </lineage>
</organism>
<dbReference type="EMBL" id="CP087714">
    <property type="protein sequence ID" value="XAT63035.1"/>
    <property type="molecule type" value="Genomic_DNA"/>
</dbReference>
<sequence>MADFVELFERGDFVDLGLKIKDEFKKIDDDRAIKKHKKYDAKYDQIIKKLYEKWSPFDKSENFFGLEEWELNRLSFAVAVDSVARGLKTSQIRKILNMSNSIYRKLKNDKEDTFVAMDVAKLSYTLAYSLGRHKRELETLARVLNKAITKLPQKPSKNDYEKVHNFLQAVLAYHRLLGGSD</sequence>
<comment type="function">
    <text evidence="1">This subunit may be involved in monitoring complementarity of crRNA and target RNA.</text>
</comment>
<dbReference type="InterPro" id="IPR010149">
    <property type="entry name" value="CRISPR-assoc_prot_Csm2_III-A"/>
</dbReference>
<proteinExistence type="inferred from homology"/>
<name>A0ABZ3H093_GEOAI</name>
<keyword evidence="8" id="KW-1185">Reference proteome</keyword>
<keyword evidence="5" id="KW-0051">Antiviral defense</keyword>
<dbReference type="NCBIfam" id="TIGR01870">
    <property type="entry name" value="cas_TM1810_Csm2"/>
    <property type="match status" value="1"/>
</dbReference>
<evidence type="ECO:0000256" key="6">
    <source>
        <dbReference type="ARBA" id="ARBA00031723"/>
    </source>
</evidence>
<evidence type="ECO:0000256" key="5">
    <source>
        <dbReference type="ARBA" id="ARBA00023118"/>
    </source>
</evidence>
<evidence type="ECO:0000256" key="3">
    <source>
        <dbReference type="ARBA" id="ARBA00016118"/>
    </source>
</evidence>